<evidence type="ECO:0000313" key="3">
    <source>
        <dbReference type="Proteomes" id="UP001164746"/>
    </source>
</evidence>
<dbReference type="Proteomes" id="UP001164746">
    <property type="component" value="Chromosome 3"/>
</dbReference>
<evidence type="ECO:0000256" key="1">
    <source>
        <dbReference type="SAM" id="Phobius"/>
    </source>
</evidence>
<keyword evidence="1" id="KW-1133">Transmembrane helix</keyword>
<keyword evidence="1" id="KW-0472">Membrane</keyword>
<feature type="non-terminal residue" evidence="2">
    <location>
        <position position="159"/>
    </location>
</feature>
<protein>
    <submittedName>
        <fullName evidence="2">Uncharacterized protein</fullName>
    </submittedName>
</protein>
<keyword evidence="3" id="KW-1185">Reference proteome</keyword>
<organism evidence="2 3">
    <name type="scientific">Mya arenaria</name>
    <name type="common">Soft-shell clam</name>
    <dbReference type="NCBI Taxonomy" id="6604"/>
    <lineage>
        <taxon>Eukaryota</taxon>
        <taxon>Metazoa</taxon>
        <taxon>Spiralia</taxon>
        <taxon>Lophotrochozoa</taxon>
        <taxon>Mollusca</taxon>
        <taxon>Bivalvia</taxon>
        <taxon>Autobranchia</taxon>
        <taxon>Heteroconchia</taxon>
        <taxon>Euheterodonta</taxon>
        <taxon>Imparidentia</taxon>
        <taxon>Neoheterodontei</taxon>
        <taxon>Myida</taxon>
        <taxon>Myoidea</taxon>
        <taxon>Myidae</taxon>
        <taxon>Mya</taxon>
    </lineage>
</organism>
<reference evidence="2" key="1">
    <citation type="submission" date="2022-11" db="EMBL/GenBank/DDBJ databases">
        <title>Centuries of genome instability and evolution in soft-shell clam transmissible cancer (bioRxiv).</title>
        <authorList>
            <person name="Hart S.F.M."/>
            <person name="Yonemitsu M.A."/>
            <person name="Giersch R.M."/>
            <person name="Beal B.F."/>
            <person name="Arriagada G."/>
            <person name="Davis B.W."/>
            <person name="Ostrander E.A."/>
            <person name="Goff S.P."/>
            <person name="Metzger M.J."/>
        </authorList>
    </citation>
    <scope>NUCLEOTIDE SEQUENCE</scope>
    <source>
        <strain evidence="2">MELC-2E11</strain>
        <tissue evidence="2">Siphon/mantle</tissue>
    </source>
</reference>
<sequence>LRAMLINSNQYVTWGPIPMVETHMELKNGTVNNYYEVRSKGGVGGAELYVKKVLPEVHGVYVCNVYNEDTTPYNKTIFALNLRDQRYRVLGDKYKHNVVVAVISTAVFLVPLITLCILHRFRWEARNPEEAVKRKYAYADGTSLEGNGAYMNPAFNTQL</sequence>
<dbReference type="EMBL" id="CP111014">
    <property type="protein sequence ID" value="WAQ99082.1"/>
    <property type="molecule type" value="Genomic_DNA"/>
</dbReference>
<evidence type="ECO:0000313" key="2">
    <source>
        <dbReference type="EMBL" id="WAQ99082.1"/>
    </source>
</evidence>
<gene>
    <name evidence="2" type="ORF">MAR_023455</name>
</gene>
<proteinExistence type="predicted"/>
<name>A0ABY7DN15_MYAAR</name>
<accession>A0ABY7DN15</accession>
<feature type="transmembrane region" description="Helical" evidence="1">
    <location>
        <begin position="98"/>
        <end position="118"/>
    </location>
</feature>
<keyword evidence="1" id="KW-0812">Transmembrane</keyword>